<dbReference type="Pfam" id="PF03853">
    <property type="entry name" value="YjeF_N"/>
    <property type="match status" value="1"/>
</dbReference>
<feature type="binding site" evidence="18">
    <location>
        <begin position="64"/>
        <end position="68"/>
    </location>
    <ligand>
        <name>(6S)-NADPHX</name>
        <dbReference type="ChEBI" id="CHEBI:64076"/>
    </ligand>
</feature>
<comment type="similarity">
    <text evidence="3 19">In the N-terminal section; belongs to the NnrE/AIBP family.</text>
</comment>
<evidence type="ECO:0000259" key="20">
    <source>
        <dbReference type="PROSITE" id="PS51383"/>
    </source>
</evidence>
<sequence>MQRIRPDQAHPLHTLASTRALEQQGLAALPPHTLMQRAGAATTRLAQALAPHARQVWVACGAGHNGGDGLEAAAQLQRAGWPVSASWLGQAEHASADTLNSLRRAQAAGVPLLAQPPTLQAGDLAIDALLGIGLRARATDAPAQPPGPPTDARLADWIAHLNHSPATVLAVDLPSGLSADQGQPVLHGGRSQVRADHTLSLLSLKPGLFTGQGRDFSGQVWWDPLGLPVHAQPADAWLNGPPAATVRAHASHKGSFGDVLVIGGEGLSQRGLGMTGAAVLAARAALYAGAGRVMLALLDTRETSVTLDPVQPELMLRRPEAMDPTQATVVCGCGGGDAVAAWLPRVLREAPRLVLDADALNHLATEPTLQAALQARHDQHQATVLTPHPLEAARLLGCDTATVQSDRLQAAQALADQYRSVVVLKGSGSVIAAPGQRPHLNPTGNARLASGGTGDVLAGLLGALWAGTGAPRAGEASGLLAFKAACAAVYQHGQVADDWPAGHSLTASGLAAALRPAGAAGPTG</sequence>
<evidence type="ECO:0000256" key="14">
    <source>
        <dbReference type="ARBA" id="ARBA00025153"/>
    </source>
</evidence>
<dbReference type="SUPFAM" id="SSF64153">
    <property type="entry name" value="YjeF N-terminal domain-like"/>
    <property type="match status" value="1"/>
</dbReference>
<dbReference type="NCBIfam" id="TIGR00196">
    <property type="entry name" value="yjeF_cterm"/>
    <property type="match status" value="1"/>
</dbReference>
<keyword evidence="13" id="KW-0511">Multifunctional enzyme</keyword>
<dbReference type="EMBL" id="JAQSIP010000002">
    <property type="protein sequence ID" value="MDD0837758.1"/>
    <property type="molecule type" value="Genomic_DNA"/>
</dbReference>
<dbReference type="HAMAP" id="MF_01965">
    <property type="entry name" value="NADHX_dehydratase"/>
    <property type="match status" value="1"/>
</dbReference>
<feature type="binding site" evidence="18">
    <location>
        <position position="127"/>
    </location>
    <ligand>
        <name>K(+)</name>
        <dbReference type="ChEBI" id="CHEBI:29103"/>
    </ligand>
</feature>
<feature type="binding site" evidence="17">
    <location>
        <position position="334"/>
    </location>
    <ligand>
        <name>(6S)-NADPHX</name>
        <dbReference type="ChEBI" id="CHEBI:64076"/>
    </ligand>
</feature>
<dbReference type="Gene3D" id="3.40.1190.20">
    <property type="match status" value="1"/>
</dbReference>
<comment type="cofactor">
    <cofactor evidence="18 19">
        <name>K(+)</name>
        <dbReference type="ChEBI" id="CHEBI:29103"/>
    </cofactor>
    <text evidence="18 19">Binds 1 potassium ion per subunit.</text>
</comment>
<evidence type="ECO:0000256" key="10">
    <source>
        <dbReference type="ARBA" id="ARBA00023027"/>
    </source>
</evidence>
<dbReference type="InterPro" id="IPR030677">
    <property type="entry name" value="Nnr"/>
</dbReference>
<feature type="binding site" evidence="18">
    <location>
        <position position="175"/>
    </location>
    <ligand>
        <name>K(+)</name>
        <dbReference type="ChEBI" id="CHEBI:29103"/>
    </ligand>
</feature>
<dbReference type="InterPro" id="IPR000631">
    <property type="entry name" value="CARKD"/>
</dbReference>
<keyword evidence="7 17" id="KW-0067">ATP-binding</keyword>
<dbReference type="Proteomes" id="UP001528673">
    <property type="component" value="Unassembled WGS sequence"/>
</dbReference>
<comment type="similarity">
    <text evidence="18">Belongs to the NnrE/AIBP family.</text>
</comment>
<comment type="caution">
    <text evidence="18">Lacks conserved residue(s) required for the propagation of feature annotation.</text>
</comment>
<keyword evidence="12 17" id="KW-0456">Lyase</keyword>
<keyword evidence="10 17" id="KW-0520">NAD</keyword>
<feature type="domain" description="YjeF C-terminal" evidence="20">
    <location>
        <begin position="236"/>
        <end position="521"/>
    </location>
</feature>
<keyword evidence="9 18" id="KW-0630">Potassium</keyword>
<evidence type="ECO:0000313" key="23">
    <source>
        <dbReference type="Proteomes" id="UP001528673"/>
    </source>
</evidence>
<evidence type="ECO:0000256" key="16">
    <source>
        <dbReference type="ARBA" id="ARBA00049209"/>
    </source>
</evidence>
<feature type="binding site" evidence="18">
    <location>
        <position position="65"/>
    </location>
    <ligand>
        <name>K(+)</name>
        <dbReference type="ChEBI" id="CHEBI:29103"/>
    </ligand>
</feature>
<dbReference type="Gene3D" id="3.40.50.10260">
    <property type="entry name" value="YjeF N-terminal domain"/>
    <property type="match status" value="1"/>
</dbReference>
<feature type="binding site" evidence="17">
    <location>
        <position position="455"/>
    </location>
    <ligand>
        <name>(6S)-NADPHX</name>
        <dbReference type="ChEBI" id="CHEBI:64076"/>
    </ligand>
</feature>
<evidence type="ECO:0000313" key="22">
    <source>
        <dbReference type="EMBL" id="MDD0837758.1"/>
    </source>
</evidence>
<feature type="binding site" evidence="17">
    <location>
        <position position="388"/>
    </location>
    <ligand>
        <name>(6S)-NADPHX</name>
        <dbReference type="ChEBI" id="CHEBI:64076"/>
    </ligand>
</feature>
<dbReference type="CDD" id="cd01171">
    <property type="entry name" value="YXKO-related"/>
    <property type="match status" value="1"/>
</dbReference>
<feature type="binding site" evidence="17">
    <location>
        <begin position="425"/>
        <end position="429"/>
    </location>
    <ligand>
        <name>AMP</name>
        <dbReference type="ChEBI" id="CHEBI:456215"/>
    </ligand>
</feature>
<comment type="catalytic activity">
    <reaction evidence="16 17 19">
        <text>(6S)-NADPHX + ADP = AMP + phosphate + NADPH + H(+)</text>
        <dbReference type="Rhea" id="RHEA:32235"/>
        <dbReference type="ChEBI" id="CHEBI:15378"/>
        <dbReference type="ChEBI" id="CHEBI:43474"/>
        <dbReference type="ChEBI" id="CHEBI:57783"/>
        <dbReference type="ChEBI" id="CHEBI:64076"/>
        <dbReference type="ChEBI" id="CHEBI:456215"/>
        <dbReference type="ChEBI" id="CHEBI:456216"/>
        <dbReference type="EC" id="4.2.1.136"/>
    </reaction>
</comment>
<dbReference type="PANTHER" id="PTHR12592">
    <property type="entry name" value="ATP-DEPENDENT (S)-NAD(P)H-HYDRATE DEHYDRATASE FAMILY MEMBER"/>
    <property type="match status" value="1"/>
</dbReference>
<dbReference type="PROSITE" id="PS51383">
    <property type="entry name" value="YJEF_C_3"/>
    <property type="match status" value="1"/>
</dbReference>
<dbReference type="EC" id="5.1.99.6" evidence="19"/>
<comment type="catalytic activity">
    <reaction evidence="1 18 19">
        <text>(6R)-NADHX = (6S)-NADHX</text>
        <dbReference type="Rhea" id="RHEA:32215"/>
        <dbReference type="ChEBI" id="CHEBI:64074"/>
        <dbReference type="ChEBI" id="CHEBI:64075"/>
        <dbReference type="EC" id="5.1.99.6"/>
    </reaction>
</comment>
<comment type="similarity">
    <text evidence="4 19">In the C-terminal section; belongs to the NnrD/CARKD family.</text>
</comment>
<dbReference type="EC" id="4.2.1.136" evidence="19"/>
<evidence type="ECO:0000256" key="13">
    <source>
        <dbReference type="ARBA" id="ARBA00023268"/>
    </source>
</evidence>
<dbReference type="PROSITE" id="PS51385">
    <property type="entry name" value="YJEF_N"/>
    <property type="match status" value="1"/>
</dbReference>
<name>A0ABT5MYB5_9BURK</name>
<comment type="caution">
    <text evidence="22">The sequence shown here is derived from an EMBL/GenBank/DDBJ whole genome shotgun (WGS) entry which is preliminary data.</text>
</comment>
<gene>
    <name evidence="17" type="primary">nnrD</name>
    <name evidence="18" type="synonym">nnrE</name>
    <name evidence="22" type="ORF">PSQ40_04160</name>
</gene>
<evidence type="ECO:0000256" key="11">
    <source>
        <dbReference type="ARBA" id="ARBA00023235"/>
    </source>
</evidence>
<reference evidence="22 23" key="1">
    <citation type="submission" date="2023-02" db="EMBL/GenBank/DDBJ databases">
        <title>Bacterial whole genomic sequence of Curvibacter sp. HBC61.</title>
        <authorList>
            <person name="Le V."/>
            <person name="Ko S.-R."/>
            <person name="Ahn C.-Y."/>
            <person name="Oh H.-M."/>
        </authorList>
    </citation>
    <scope>NUCLEOTIDE SEQUENCE [LARGE SCALE GENOMIC DNA]</scope>
    <source>
        <strain evidence="22 23">HBC61</strain>
    </source>
</reference>
<evidence type="ECO:0000256" key="15">
    <source>
        <dbReference type="ARBA" id="ARBA00048238"/>
    </source>
</evidence>
<comment type="function">
    <text evidence="17">Catalyzes the dehydration of the S-form of NAD(P)HX at the expense of ADP, which is converted to AMP. Together with NAD(P)HX epimerase, which catalyzes the epimerization of the S- and R-forms, the enzyme allows the repair of both epimers of NAD(P)HX, a damaged form of NAD(P)H that is a result of enzymatic or heat-dependent hydration.</text>
</comment>
<evidence type="ECO:0000256" key="8">
    <source>
        <dbReference type="ARBA" id="ARBA00022857"/>
    </source>
</evidence>
<dbReference type="InterPro" id="IPR029056">
    <property type="entry name" value="Ribokinase-like"/>
</dbReference>
<evidence type="ECO:0000256" key="4">
    <source>
        <dbReference type="ARBA" id="ARBA00009524"/>
    </source>
</evidence>
<comment type="cofactor">
    <cofactor evidence="17">
        <name>Mg(2+)</name>
        <dbReference type="ChEBI" id="CHEBI:18420"/>
    </cofactor>
</comment>
<evidence type="ECO:0000256" key="1">
    <source>
        <dbReference type="ARBA" id="ARBA00000013"/>
    </source>
</evidence>
<comment type="catalytic activity">
    <reaction evidence="15 17 19">
        <text>(6S)-NADHX + ADP = AMP + phosphate + NADH + H(+)</text>
        <dbReference type="Rhea" id="RHEA:32223"/>
        <dbReference type="ChEBI" id="CHEBI:15378"/>
        <dbReference type="ChEBI" id="CHEBI:43474"/>
        <dbReference type="ChEBI" id="CHEBI:57945"/>
        <dbReference type="ChEBI" id="CHEBI:64074"/>
        <dbReference type="ChEBI" id="CHEBI:456215"/>
        <dbReference type="ChEBI" id="CHEBI:456216"/>
        <dbReference type="EC" id="4.2.1.136"/>
    </reaction>
</comment>
<evidence type="ECO:0000256" key="2">
    <source>
        <dbReference type="ARBA" id="ARBA00000909"/>
    </source>
</evidence>
<feature type="binding site" evidence="17">
    <location>
        <position position="277"/>
    </location>
    <ligand>
        <name>(6S)-NADPHX</name>
        <dbReference type="ChEBI" id="CHEBI:64076"/>
    </ligand>
</feature>
<dbReference type="SUPFAM" id="SSF53613">
    <property type="entry name" value="Ribokinase-like"/>
    <property type="match status" value="1"/>
</dbReference>
<dbReference type="Pfam" id="PF01256">
    <property type="entry name" value="Carb_kinase"/>
    <property type="match status" value="1"/>
</dbReference>
<feature type="domain" description="YjeF N-terminal" evidence="21">
    <location>
        <begin position="18"/>
        <end position="233"/>
    </location>
</feature>
<dbReference type="RefSeq" id="WP_273949029.1">
    <property type="nucleotide sequence ID" value="NZ_JAQSIP010000002.1"/>
</dbReference>
<evidence type="ECO:0000256" key="5">
    <source>
        <dbReference type="ARBA" id="ARBA00022723"/>
    </source>
</evidence>
<comment type="function">
    <text evidence="18">Catalyzes the epimerization of the S- and R-forms of NAD(P)HX, a damaged form of NAD(P)H that is a result of enzymatic or heat-dependent hydration. This is a prerequisite for the S-specific NAD(P)H-hydrate dehydratase to allow the repair of both epimers of NAD(P)HX.</text>
</comment>
<evidence type="ECO:0000256" key="18">
    <source>
        <dbReference type="HAMAP-Rule" id="MF_01966"/>
    </source>
</evidence>
<keyword evidence="11 18" id="KW-0413">Isomerase</keyword>
<dbReference type="InterPro" id="IPR036652">
    <property type="entry name" value="YjeF_N_dom_sf"/>
</dbReference>
<comment type="function">
    <text evidence="14 19">Bifunctional enzyme that catalyzes the epimerization of the S- and R-forms of NAD(P)HX and the dehydration of the S-form of NAD(P)HX at the expense of ADP, which is converted to AMP. This allows the repair of both epimers of NAD(P)HX, a damaged form of NAD(P)H that is a result of enzymatic or heat-dependent hydration.</text>
</comment>
<dbReference type="InterPro" id="IPR017953">
    <property type="entry name" value="Carbohydrate_kinase_pred_CS"/>
</dbReference>
<accession>A0ABT5MYB5</accession>
<comment type="subunit">
    <text evidence="17">Homotetramer.</text>
</comment>
<dbReference type="PANTHER" id="PTHR12592:SF0">
    <property type="entry name" value="ATP-DEPENDENT (S)-NAD(P)H-HYDRATE DEHYDRATASE"/>
    <property type="match status" value="1"/>
</dbReference>
<evidence type="ECO:0000256" key="12">
    <source>
        <dbReference type="ARBA" id="ARBA00023239"/>
    </source>
</evidence>
<keyword evidence="5 18" id="KW-0479">Metal-binding</keyword>
<evidence type="ECO:0000256" key="3">
    <source>
        <dbReference type="ARBA" id="ARBA00006001"/>
    </source>
</evidence>
<feature type="binding site" evidence="18">
    <location>
        <position position="172"/>
    </location>
    <ligand>
        <name>(6S)-NADPHX</name>
        <dbReference type="ChEBI" id="CHEBI:64076"/>
    </ligand>
</feature>
<evidence type="ECO:0000259" key="21">
    <source>
        <dbReference type="PROSITE" id="PS51385"/>
    </source>
</evidence>
<keyword evidence="8 17" id="KW-0521">NADP</keyword>
<keyword evidence="6 17" id="KW-0547">Nucleotide-binding</keyword>
<evidence type="ECO:0000256" key="6">
    <source>
        <dbReference type="ARBA" id="ARBA00022741"/>
    </source>
</evidence>
<protein>
    <recommendedName>
        <fullName evidence="19">Bifunctional NAD(P)H-hydrate repair enzyme</fullName>
    </recommendedName>
    <alternativeName>
        <fullName evidence="19">Nicotinamide nucleotide repair protein</fullName>
    </alternativeName>
    <domain>
        <recommendedName>
            <fullName evidence="19">ADP-dependent (S)-NAD(P)H-hydrate dehydratase</fullName>
            <ecNumber evidence="19">4.2.1.136</ecNumber>
        </recommendedName>
        <alternativeName>
            <fullName evidence="19">ADP-dependent NAD(P)HX dehydratase</fullName>
        </alternativeName>
    </domain>
    <domain>
        <recommendedName>
            <fullName evidence="19">NAD(P)H-hydrate epimerase</fullName>
            <ecNumber evidence="19">5.1.99.6</ecNumber>
        </recommendedName>
    </domain>
</protein>
<evidence type="ECO:0000256" key="7">
    <source>
        <dbReference type="ARBA" id="ARBA00022840"/>
    </source>
</evidence>
<comment type="similarity">
    <text evidence="17">Belongs to the NnrD/CARKD family.</text>
</comment>
<dbReference type="HAMAP" id="MF_01966">
    <property type="entry name" value="NADHX_epimerase"/>
    <property type="match status" value="1"/>
</dbReference>
<comment type="catalytic activity">
    <reaction evidence="2 18 19">
        <text>(6R)-NADPHX = (6S)-NADPHX</text>
        <dbReference type="Rhea" id="RHEA:32227"/>
        <dbReference type="ChEBI" id="CHEBI:64076"/>
        <dbReference type="ChEBI" id="CHEBI:64077"/>
        <dbReference type="EC" id="5.1.99.6"/>
    </reaction>
</comment>
<dbReference type="PIRSF" id="PIRSF017184">
    <property type="entry name" value="Nnr"/>
    <property type="match status" value="1"/>
</dbReference>
<dbReference type="PROSITE" id="PS01050">
    <property type="entry name" value="YJEF_C_2"/>
    <property type="match status" value="1"/>
</dbReference>
<feature type="binding site" evidence="17">
    <location>
        <position position="454"/>
    </location>
    <ligand>
        <name>AMP</name>
        <dbReference type="ChEBI" id="CHEBI:456215"/>
    </ligand>
</feature>
<evidence type="ECO:0000256" key="9">
    <source>
        <dbReference type="ARBA" id="ARBA00022958"/>
    </source>
</evidence>
<evidence type="ECO:0000256" key="19">
    <source>
        <dbReference type="PIRNR" id="PIRNR017184"/>
    </source>
</evidence>
<dbReference type="InterPro" id="IPR004443">
    <property type="entry name" value="YjeF_N_dom"/>
</dbReference>
<organism evidence="22 23">
    <name type="scientific">Curvibacter cyanobacteriorum</name>
    <dbReference type="NCBI Taxonomy" id="3026422"/>
    <lineage>
        <taxon>Bacteria</taxon>
        <taxon>Pseudomonadati</taxon>
        <taxon>Pseudomonadota</taxon>
        <taxon>Betaproteobacteria</taxon>
        <taxon>Burkholderiales</taxon>
        <taxon>Comamonadaceae</taxon>
        <taxon>Curvibacter</taxon>
    </lineage>
</organism>
<evidence type="ECO:0000256" key="17">
    <source>
        <dbReference type="HAMAP-Rule" id="MF_01965"/>
    </source>
</evidence>
<keyword evidence="23" id="KW-1185">Reference proteome</keyword>
<proteinExistence type="inferred from homology"/>